<accession>A0ABN9QD03</accession>
<protein>
    <recommendedName>
        <fullName evidence="3">EF-hand domain-containing protein</fullName>
    </recommendedName>
</protein>
<evidence type="ECO:0000259" key="3">
    <source>
        <dbReference type="PROSITE" id="PS50222"/>
    </source>
</evidence>
<evidence type="ECO:0000256" key="1">
    <source>
        <dbReference type="SAM" id="MobiDB-lite"/>
    </source>
</evidence>
<dbReference type="EMBL" id="CAUYUJ010002823">
    <property type="protein sequence ID" value="CAK0802521.1"/>
    <property type="molecule type" value="Genomic_DNA"/>
</dbReference>
<comment type="caution">
    <text evidence="4">The sequence shown here is derived from an EMBL/GenBank/DDBJ whole genome shotgun (WGS) entry which is preliminary data.</text>
</comment>
<reference evidence="4" key="1">
    <citation type="submission" date="2023-10" db="EMBL/GenBank/DDBJ databases">
        <authorList>
            <person name="Chen Y."/>
            <person name="Shah S."/>
            <person name="Dougan E. K."/>
            <person name="Thang M."/>
            <person name="Chan C."/>
        </authorList>
    </citation>
    <scope>NUCLEOTIDE SEQUENCE [LARGE SCALE GENOMIC DNA]</scope>
</reference>
<gene>
    <name evidence="4" type="ORF">PCOR1329_LOCUS10026</name>
</gene>
<feature type="domain" description="EF-hand" evidence="3">
    <location>
        <begin position="174"/>
        <end position="200"/>
    </location>
</feature>
<keyword evidence="5" id="KW-1185">Reference proteome</keyword>
<evidence type="ECO:0000313" key="4">
    <source>
        <dbReference type="EMBL" id="CAK0802521.1"/>
    </source>
</evidence>
<dbReference type="PROSITE" id="PS00018">
    <property type="entry name" value="EF_HAND_1"/>
    <property type="match status" value="1"/>
</dbReference>
<evidence type="ECO:0000313" key="5">
    <source>
        <dbReference type="Proteomes" id="UP001189429"/>
    </source>
</evidence>
<feature type="non-terminal residue" evidence="4">
    <location>
        <position position="208"/>
    </location>
</feature>
<feature type="compositionally biased region" description="Low complexity" evidence="1">
    <location>
        <begin position="73"/>
        <end position="85"/>
    </location>
</feature>
<organism evidence="4 5">
    <name type="scientific">Prorocentrum cordatum</name>
    <dbReference type="NCBI Taxonomy" id="2364126"/>
    <lineage>
        <taxon>Eukaryota</taxon>
        <taxon>Sar</taxon>
        <taxon>Alveolata</taxon>
        <taxon>Dinophyceae</taxon>
        <taxon>Prorocentrales</taxon>
        <taxon>Prorocentraceae</taxon>
        <taxon>Prorocentrum</taxon>
    </lineage>
</organism>
<evidence type="ECO:0000256" key="2">
    <source>
        <dbReference type="SAM" id="Phobius"/>
    </source>
</evidence>
<keyword evidence="2" id="KW-0472">Membrane</keyword>
<feature type="compositionally biased region" description="Low complexity" evidence="1">
    <location>
        <begin position="98"/>
        <end position="108"/>
    </location>
</feature>
<feature type="transmembrane region" description="Helical" evidence="2">
    <location>
        <begin position="15"/>
        <end position="35"/>
    </location>
</feature>
<proteinExistence type="predicted"/>
<keyword evidence="2" id="KW-1133">Transmembrane helix</keyword>
<dbReference type="InterPro" id="IPR002048">
    <property type="entry name" value="EF_hand_dom"/>
</dbReference>
<feature type="non-terminal residue" evidence="4">
    <location>
        <position position="1"/>
    </location>
</feature>
<dbReference type="InterPro" id="IPR018247">
    <property type="entry name" value="EF_Hand_1_Ca_BS"/>
</dbReference>
<keyword evidence="2" id="KW-0812">Transmembrane</keyword>
<dbReference type="Proteomes" id="UP001189429">
    <property type="component" value="Unassembled WGS sequence"/>
</dbReference>
<feature type="compositionally biased region" description="Basic and acidic residues" evidence="1">
    <location>
        <begin position="52"/>
        <end position="61"/>
    </location>
</feature>
<name>A0ABN9QD03_9DINO</name>
<sequence length="208" mass="22142">TPGAWQRSRLSEGGLIFLGALCLVALTLAVVYWCWTKQRRAGASKRGKRTTRSHEVQRDLGDTSDGWMDDDGSAGSSDDQESAGSYSGRPGAPMLRQGGASAKGAAAAPDVRGPPPLAAVAPMPHNAGVLGREPTLPLLHAAAPQPRARRGTSYSEVSSFMAFVGQGQKRVPTFDEIDLDGDGLITRDEWVAHERALQAQDPRGPREE</sequence>
<feature type="region of interest" description="Disordered" evidence="1">
    <location>
        <begin position="43"/>
        <end position="110"/>
    </location>
</feature>
<dbReference type="PROSITE" id="PS50222">
    <property type="entry name" value="EF_HAND_2"/>
    <property type="match status" value="1"/>
</dbReference>